<dbReference type="GO" id="GO:0004518">
    <property type="term" value="F:nuclease activity"/>
    <property type="evidence" value="ECO:0007669"/>
    <property type="project" value="UniProtKB-KW"/>
</dbReference>
<protein>
    <recommendedName>
        <fullName evidence="10">DDE Tnp4 domain-containing protein</fullName>
    </recommendedName>
</protein>
<evidence type="ECO:0000256" key="8">
    <source>
        <dbReference type="SAM" id="MobiDB-lite"/>
    </source>
</evidence>
<comment type="caution">
    <text evidence="11">The sequence shown here is derived from an EMBL/GenBank/DDBJ whole genome shotgun (WGS) entry which is preliminary data.</text>
</comment>
<dbReference type="Proteomes" id="UP000235388">
    <property type="component" value="Unassembled WGS sequence"/>
</dbReference>
<dbReference type="OrthoDB" id="2430314at2759"/>
<keyword evidence="5" id="KW-0479">Metal-binding</keyword>
<evidence type="ECO:0000313" key="11">
    <source>
        <dbReference type="EMBL" id="PLW17733.1"/>
    </source>
</evidence>
<comment type="similarity">
    <text evidence="3">Belongs to the HARBI1 family.</text>
</comment>
<dbReference type="PANTHER" id="PTHR22930">
    <property type="match status" value="1"/>
</dbReference>
<dbReference type="EMBL" id="PGCJ01000844">
    <property type="protein sequence ID" value="PLW17733.1"/>
    <property type="molecule type" value="Genomic_DNA"/>
</dbReference>
<gene>
    <name evidence="11" type="ORF">PCANC_09070</name>
</gene>
<dbReference type="GO" id="GO:0046872">
    <property type="term" value="F:metal ion binding"/>
    <property type="evidence" value="ECO:0007669"/>
    <property type="project" value="UniProtKB-KW"/>
</dbReference>
<keyword evidence="4" id="KW-0540">Nuclease</keyword>
<dbReference type="Pfam" id="PF13359">
    <property type="entry name" value="DDE_Tnp_4"/>
    <property type="match status" value="1"/>
</dbReference>
<comment type="subcellular location">
    <subcellularLocation>
        <location evidence="2">Nucleus</location>
    </subcellularLocation>
</comment>
<keyword evidence="9" id="KW-0732">Signal</keyword>
<comment type="cofactor">
    <cofactor evidence="1">
        <name>a divalent metal cation</name>
        <dbReference type="ChEBI" id="CHEBI:60240"/>
    </cofactor>
</comment>
<dbReference type="InterPro" id="IPR027806">
    <property type="entry name" value="HARBI1_dom"/>
</dbReference>
<accession>A0A2N5SWX0</accession>
<dbReference type="AlphaFoldDB" id="A0A2N5SWX0"/>
<proteinExistence type="inferred from homology"/>
<evidence type="ECO:0000256" key="1">
    <source>
        <dbReference type="ARBA" id="ARBA00001968"/>
    </source>
</evidence>
<keyword evidence="12" id="KW-1185">Reference proteome</keyword>
<evidence type="ECO:0000256" key="5">
    <source>
        <dbReference type="ARBA" id="ARBA00022723"/>
    </source>
</evidence>
<reference evidence="11 12" key="1">
    <citation type="submission" date="2017-11" db="EMBL/GenBank/DDBJ databases">
        <title>De novo assembly and phasing of dikaryotic genomes from two isolates of Puccinia coronata f. sp. avenae, the causal agent of oat crown rust.</title>
        <authorList>
            <person name="Miller M.E."/>
            <person name="Zhang Y."/>
            <person name="Omidvar V."/>
            <person name="Sperschneider J."/>
            <person name="Schwessinger B."/>
            <person name="Raley C."/>
            <person name="Palmer J.M."/>
            <person name="Garnica D."/>
            <person name="Upadhyaya N."/>
            <person name="Rathjen J."/>
            <person name="Taylor J.M."/>
            <person name="Park R.F."/>
            <person name="Dodds P.N."/>
            <person name="Hirsch C.D."/>
            <person name="Kianian S.F."/>
            <person name="Figueroa M."/>
        </authorList>
    </citation>
    <scope>NUCLEOTIDE SEQUENCE [LARGE SCALE GENOMIC DNA]</scope>
    <source>
        <strain evidence="11">12NC29</strain>
    </source>
</reference>
<evidence type="ECO:0000256" key="4">
    <source>
        <dbReference type="ARBA" id="ARBA00022722"/>
    </source>
</evidence>
<organism evidence="11 12">
    <name type="scientific">Puccinia coronata f. sp. avenae</name>
    <dbReference type="NCBI Taxonomy" id="200324"/>
    <lineage>
        <taxon>Eukaryota</taxon>
        <taxon>Fungi</taxon>
        <taxon>Dikarya</taxon>
        <taxon>Basidiomycota</taxon>
        <taxon>Pucciniomycotina</taxon>
        <taxon>Pucciniomycetes</taxon>
        <taxon>Pucciniales</taxon>
        <taxon>Pucciniaceae</taxon>
        <taxon>Puccinia</taxon>
    </lineage>
</organism>
<evidence type="ECO:0000256" key="2">
    <source>
        <dbReference type="ARBA" id="ARBA00004123"/>
    </source>
</evidence>
<evidence type="ECO:0000256" key="3">
    <source>
        <dbReference type="ARBA" id="ARBA00006958"/>
    </source>
</evidence>
<dbReference type="GO" id="GO:0005634">
    <property type="term" value="C:nucleus"/>
    <property type="evidence" value="ECO:0007669"/>
    <property type="project" value="UniProtKB-SubCell"/>
</dbReference>
<evidence type="ECO:0000256" key="7">
    <source>
        <dbReference type="ARBA" id="ARBA00023242"/>
    </source>
</evidence>
<dbReference type="GO" id="GO:0016787">
    <property type="term" value="F:hydrolase activity"/>
    <property type="evidence" value="ECO:0007669"/>
    <property type="project" value="UniProtKB-KW"/>
</dbReference>
<keyword evidence="6" id="KW-0378">Hydrolase</keyword>
<evidence type="ECO:0000256" key="6">
    <source>
        <dbReference type="ARBA" id="ARBA00022801"/>
    </source>
</evidence>
<feature type="signal peptide" evidence="9">
    <location>
        <begin position="1"/>
        <end position="29"/>
    </location>
</feature>
<evidence type="ECO:0000256" key="9">
    <source>
        <dbReference type="SAM" id="SignalP"/>
    </source>
</evidence>
<evidence type="ECO:0000259" key="10">
    <source>
        <dbReference type="Pfam" id="PF13359"/>
    </source>
</evidence>
<dbReference type="InterPro" id="IPR045249">
    <property type="entry name" value="HARBI1-like"/>
</dbReference>
<feature type="region of interest" description="Disordered" evidence="8">
    <location>
        <begin position="310"/>
        <end position="333"/>
    </location>
</feature>
<feature type="domain" description="DDE Tnp4" evidence="10">
    <location>
        <begin position="132"/>
        <end position="291"/>
    </location>
</feature>
<evidence type="ECO:0000313" key="12">
    <source>
        <dbReference type="Proteomes" id="UP000235388"/>
    </source>
</evidence>
<feature type="chain" id="PRO_5014710868" description="DDE Tnp4 domain-containing protein" evidence="9">
    <location>
        <begin position="30"/>
        <end position="362"/>
    </location>
</feature>
<sequence length="362" mass="41171">MDNKLKMLLQSALALIGILLLSEIGDTDAYYSDGGRAQYVHFLLEEARPDLFREVTALERNTFNALIKEFKQRDMLKNGRSVTVEEQDFSLSNDSLVKLYPIYVKFSPPPAFLPERLDNPKYKAFKNCLGALDGVLIPVSVPVDQQAPYRTRKGFFAQNVLAVVNFDFEFVFILAGWEGSAHDGTVLTDAFRKGFSIPGKKYYLANAGYALQKGILTPFRATCYHLKEQAIAGLRPSTAKELYNLRHSSLRNVVERIFGCLKAKFKVLTTPSEHNIHQQVQLVYALVTLWNFLRQHQQLDDDEFLTSELDGGGNLDAEEEEEQNPHRRTHADDVAMASRRLRLSAKLWNQYNLYLASNPRSE</sequence>
<name>A0A2N5SWX0_9BASI</name>
<dbReference type="PANTHER" id="PTHR22930:SF259">
    <property type="entry name" value="OS08G0106900 PROTEIN"/>
    <property type="match status" value="1"/>
</dbReference>
<keyword evidence="7" id="KW-0539">Nucleus</keyword>